<gene>
    <name evidence="2" type="ORF">TeGR_g14130</name>
</gene>
<organism evidence="2 3">
    <name type="scientific">Tetraparma gracilis</name>
    <dbReference type="NCBI Taxonomy" id="2962635"/>
    <lineage>
        <taxon>Eukaryota</taxon>
        <taxon>Sar</taxon>
        <taxon>Stramenopiles</taxon>
        <taxon>Ochrophyta</taxon>
        <taxon>Bolidophyceae</taxon>
        <taxon>Parmales</taxon>
        <taxon>Triparmaceae</taxon>
        <taxon>Tetraparma</taxon>
    </lineage>
</organism>
<name>A0ABQ6MNA6_9STRA</name>
<reference evidence="2 3" key="1">
    <citation type="journal article" date="2023" name="Commun. Biol.">
        <title>Genome analysis of Parmales, the sister group of diatoms, reveals the evolutionary specialization of diatoms from phago-mixotrophs to photoautotrophs.</title>
        <authorList>
            <person name="Ban H."/>
            <person name="Sato S."/>
            <person name="Yoshikawa S."/>
            <person name="Yamada K."/>
            <person name="Nakamura Y."/>
            <person name="Ichinomiya M."/>
            <person name="Sato N."/>
            <person name="Blanc-Mathieu R."/>
            <person name="Endo H."/>
            <person name="Kuwata A."/>
            <person name="Ogata H."/>
        </authorList>
    </citation>
    <scope>NUCLEOTIDE SEQUENCE [LARGE SCALE GENOMIC DNA]</scope>
</reference>
<dbReference type="SUPFAM" id="SSF50249">
    <property type="entry name" value="Nucleic acid-binding proteins"/>
    <property type="match status" value="1"/>
</dbReference>
<proteinExistence type="predicted"/>
<comment type="caution">
    <text evidence="2">The sequence shown here is derived from an EMBL/GenBank/DDBJ whole genome shotgun (WGS) entry which is preliminary data.</text>
</comment>
<dbReference type="PANTHER" id="PTHR11630">
    <property type="entry name" value="DNA REPLICATION LICENSING FACTOR MCM FAMILY MEMBER"/>
    <property type="match status" value="1"/>
</dbReference>
<feature type="non-terminal residue" evidence="2">
    <location>
        <position position="157"/>
    </location>
</feature>
<sequence length="157" mass="17219">MLNLLMNAPGQMMPVFELAALDAYKTLTFQSPDDDDENPADPSAATAGGRKVTTIHLTVAAPHLHPVELRKITSSHVNRLIKTPGIVISATRIRSKAMKLRMTCKDCFHIATQTISSPYGNTALPFRCQAVNPPTCSPNPYQILPDECDYIDIQSLK</sequence>
<dbReference type="Proteomes" id="UP001165060">
    <property type="component" value="Unassembled WGS sequence"/>
</dbReference>
<evidence type="ECO:0000259" key="1">
    <source>
        <dbReference type="Pfam" id="PF17207"/>
    </source>
</evidence>
<dbReference type="EMBL" id="BRYB01005782">
    <property type="protein sequence ID" value="GMI28907.1"/>
    <property type="molecule type" value="Genomic_DNA"/>
</dbReference>
<dbReference type="InterPro" id="IPR012340">
    <property type="entry name" value="NA-bd_OB-fold"/>
</dbReference>
<feature type="domain" description="MCM OB" evidence="1">
    <location>
        <begin position="69"/>
        <end position="157"/>
    </location>
</feature>
<evidence type="ECO:0000313" key="2">
    <source>
        <dbReference type="EMBL" id="GMI28907.1"/>
    </source>
</evidence>
<keyword evidence="3" id="KW-1185">Reference proteome</keyword>
<protein>
    <recommendedName>
        <fullName evidence="1">MCM OB domain-containing protein</fullName>
    </recommendedName>
</protein>
<dbReference type="Gene3D" id="2.40.50.140">
    <property type="entry name" value="Nucleic acid-binding proteins"/>
    <property type="match status" value="1"/>
</dbReference>
<evidence type="ECO:0000313" key="3">
    <source>
        <dbReference type="Proteomes" id="UP001165060"/>
    </source>
</evidence>
<dbReference type="InterPro" id="IPR033762">
    <property type="entry name" value="MCM_OB"/>
</dbReference>
<dbReference type="InterPro" id="IPR031327">
    <property type="entry name" value="MCM"/>
</dbReference>
<dbReference type="PANTHER" id="PTHR11630:SF42">
    <property type="entry name" value="DNA REPLICATION LICENSING FACTOR MCM5"/>
    <property type="match status" value="1"/>
</dbReference>
<dbReference type="Pfam" id="PF17207">
    <property type="entry name" value="MCM_OB"/>
    <property type="match status" value="1"/>
</dbReference>
<dbReference type="Gene3D" id="2.20.28.10">
    <property type="match status" value="1"/>
</dbReference>
<accession>A0ABQ6MNA6</accession>